<feature type="region of interest" description="Disordered" evidence="1">
    <location>
        <begin position="529"/>
        <end position="600"/>
    </location>
</feature>
<comment type="caution">
    <text evidence="3">The sequence shown here is derived from an EMBL/GenBank/DDBJ whole genome shotgun (WGS) entry which is preliminary data.</text>
</comment>
<feature type="compositionally biased region" description="Gly residues" evidence="1">
    <location>
        <begin position="536"/>
        <end position="555"/>
    </location>
</feature>
<feature type="region of interest" description="Disordered" evidence="1">
    <location>
        <begin position="1"/>
        <end position="26"/>
    </location>
</feature>
<feature type="region of interest" description="Disordered" evidence="1">
    <location>
        <begin position="871"/>
        <end position="898"/>
    </location>
</feature>
<feature type="region of interest" description="Disordered" evidence="1">
    <location>
        <begin position="1073"/>
        <end position="1130"/>
    </location>
</feature>
<feature type="compositionally biased region" description="Low complexity" evidence="1">
    <location>
        <begin position="1102"/>
        <end position="1130"/>
    </location>
</feature>
<dbReference type="PANTHER" id="PTHR45774:SF3">
    <property type="entry name" value="BTB (POZ) DOMAIN-CONTAINING 2B-RELATED"/>
    <property type="match status" value="1"/>
</dbReference>
<organism evidence="3 4">
    <name type="scientific">Cafeteria roenbergensis</name>
    <name type="common">Marine flagellate</name>
    <dbReference type="NCBI Taxonomy" id="33653"/>
    <lineage>
        <taxon>Eukaryota</taxon>
        <taxon>Sar</taxon>
        <taxon>Stramenopiles</taxon>
        <taxon>Bigyra</taxon>
        <taxon>Opalozoa</taxon>
        <taxon>Bicosoecida</taxon>
        <taxon>Cafeteriaceae</taxon>
        <taxon>Cafeteria</taxon>
    </lineage>
</organism>
<dbReference type="EMBL" id="VLTO01000005">
    <property type="protein sequence ID" value="KAA0177177.1"/>
    <property type="molecule type" value="Genomic_DNA"/>
</dbReference>
<feature type="compositionally biased region" description="Basic and acidic residues" evidence="1">
    <location>
        <begin position="1284"/>
        <end position="1293"/>
    </location>
</feature>
<dbReference type="SUPFAM" id="SSF54695">
    <property type="entry name" value="POZ domain"/>
    <property type="match status" value="1"/>
</dbReference>
<feature type="domain" description="BTB" evidence="2">
    <location>
        <begin position="54"/>
        <end position="123"/>
    </location>
</feature>
<sequence length="1776" mass="182420">MAATAEPEEWVRGEHSEDEDDGVQQVPLESEPHVTNHAKTVAVFKRLMADDKFADLVLVVGPTKQRMAAHKFVLMTRSTVLRSMLSGEWRETKAGEISLPEDSPEVWKELLAHAYTSKWSNAPSLLLDVKDYADRYGFGDLADDCGERISAMLSGEPENVMTMAAKAVAMANPVIRDLAFSSAFLNTATALRSEGILRLDRDALLTFVSDPRCATDEVDVFRAVVRWGLNQMAIAHAEGKGPSPIGRSKEDLEAAYSFLSHDIPGRAEAQEKCVGGGELEFEPAARGSSLAREARRRGKAFIPPHEMHSADVPDDASFLSLTDAQMAGLGPKLRAMRLRAKDTLQHSVVQTAEPADLREVLGEVLDAVRFPLIDAAGLAADVGPSGLLAPEQLVELYCHQMVPFSEAWARKTVAGFSNEPRAPVAKLLTISLWGAGGASGKHSGGAAGGAGGYIRVHYKLLPDDRLSVYVGEGGLADNSDSVMTSAAWPNGGKGGYNYKTGSGGGSSLVTSELHDGKVLVGAGGGGGGTAAHSWSSGGGGGGGCKDGKMGQGGHGQMRTAEALRIGSDGGGNGGKDDSNGSGSAGESSHGAGGLSGSSTNANGGDGGEAFVLESAGVVLLSKINATSAGAVACDESGKSAGGGGGPGDCKRGSHGLVIIENSASGKRLKFEFSEKEPAVVCFEDFTRRPAKDSPRRQQGGGTLFDGLRSARVSKDVLELLKQHGAGIRVNDFGFLLSKLMQLEASPAGGRGSAAGKLSTDARRVMEVAARQLPALLRDAIAAPAKGGSARQHSKARFSALSNVIEAFHTAAGGDEEVLELAAAAAAESLAAGHPASVSRSASGLAAHGHLRGPFLAALASRVEAEAAAQLLARGASPPTPAAADEGDEASAAPASRSPASPAAAAAAAAAGRSEEAAATAAKAALAALPAEPMDGFALLVTCTAAVGVLQRSPPSLAEDVAAAWRLVTAADEALPLLLPATQPRRRAANCVSAVDVVGRAILGAPSPAEARALLSSSAVLSSDWVIRTVGGADGQAAAAHLSRARQILARAASARSGDDGHAEAAAAAVADALDAATSDDEGRSQHQRFRQPESSAVQEGLAAAPAAAQAASSDAGAAAPSAGPARPALSANAMQEQRAIAAALRASTSADEALAVWEAQPAAFDPHLFANAASRIAAHIQRGADSSPPEAASAAASLSAGAAAPAGPATRPSSSPASVADVAVSPLWPRARSFLRSARAAARTAMARGVVLHPGVTANLVWGMCRLEQAFPPVDTDDAAADDGPARARHATDPDEAGDFSRCLAELAAQAAPMVSNGTMAPLNVARLLAGLDAARLGVVARAAGVVSAAEQRLEDDVDAFDDWQCVTTCFSGTRLGCRLGPNATEDLAKRARALLDDCAPAALAQAPRPGAPQAAPVAETAHRLCVFALWALLHTPQRRQWQADARARAYLQAPAVAALLAQGFAASLAELMEPDEAAAGDESEDRRLMRRLRRAETVAQVAAALESAPGLLDLRHCVEASERLLRVERAVPEDSSDVDALLSRRARRARAQEAFNAVAAELGGRIAEASRHAAASGAMTMDFASHLLFCAGRLPLPASQRRDLVATLKPVILKALKGAATGQAIDQRDVPRALAGLAQARADDSELTTALLRHFVNHSDDCTAVNALMVLQAVNTLVSPPAVLLEKAMHRADDVICLAARKDDSGLTPGFAASALVLLVSELGMVSSQAALSLVPVLRRTASSLTPELARDAQAAVLEVIRHRTKGGGAAGDRA</sequence>
<dbReference type="PROSITE" id="PS50097">
    <property type="entry name" value="BTB"/>
    <property type="match status" value="1"/>
</dbReference>
<dbReference type="Pfam" id="PF00651">
    <property type="entry name" value="BTB"/>
    <property type="match status" value="1"/>
</dbReference>
<gene>
    <name evidence="3" type="ORF">FNF27_01507</name>
</gene>
<dbReference type="InterPro" id="IPR000210">
    <property type="entry name" value="BTB/POZ_dom"/>
</dbReference>
<proteinExistence type="predicted"/>
<evidence type="ECO:0000313" key="4">
    <source>
        <dbReference type="Proteomes" id="UP000322899"/>
    </source>
</evidence>
<name>A0A5A8EKJ8_CAFRO</name>
<protein>
    <recommendedName>
        <fullName evidence="2">BTB domain-containing protein</fullName>
    </recommendedName>
</protein>
<feature type="compositionally biased region" description="Low complexity" evidence="1">
    <location>
        <begin position="579"/>
        <end position="589"/>
    </location>
</feature>
<dbReference type="Gene3D" id="3.30.710.10">
    <property type="entry name" value="Potassium Channel Kv1.1, Chain A"/>
    <property type="match status" value="1"/>
</dbReference>
<dbReference type="InterPro" id="IPR011333">
    <property type="entry name" value="SKP1/BTB/POZ_sf"/>
</dbReference>
<dbReference type="CDD" id="cd18186">
    <property type="entry name" value="BTB_POZ_ZBTB_KLHL-like"/>
    <property type="match status" value="1"/>
</dbReference>
<reference evidence="3 4" key="1">
    <citation type="submission" date="2019-07" db="EMBL/GenBank/DDBJ databases">
        <title>Genomes of Cafeteria roenbergensis.</title>
        <authorList>
            <person name="Fischer M.G."/>
            <person name="Hackl T."/>
            <person name="Roman M."/>
        </authorList>
    </citation>
    <scope>NUCLEOTIDE SEQUENCE [LARGE SCALE GENOMIC DNA]</scope>
    <source>
        <strain evidence="3 4">E4-10P</strain>
    </source>
</reference>
<dbReference type="SMART" id="SM00225">
    <property type="entry name" value="BTB"/>
    <property type="match status" value="1"/>
</dbReference>
<accession>A0A5A8EKJ8</accession>
<evidence type="ECO:0000259" key="2">
    <source>
        <dbReference type="PROSITE" id="PS50097"/>
    </source>
</evidence>
<evidence type="ECO:0000313" key="3">
    <source>
        <dbReference type="EMBL" id="KAA0177177.1"/>
    </source>
</evidence>
<dbReference type="Proteomes" id="UP000322899">
    <property type="component" value="Unassembled WGS sequence"/>
</dbReference>
<dbReference type="PANTHER" id="PTHR45774">
    <property type="entry name" value="BTB/POZ DOMAIN-CONTAINING"/>
    <property type="match status" value="1"/>
</dbReference>
<dbReference type="OrthoDB" id="9979965at2759"/>
<feature type="region of interest" description="Disordered" evidence="1">
    <location>
        <begin position="1275"/>
        <end position="1295"/>
    </location>
</feature>
<evidence type="ECO:0000256" key="1">
    <source>
        <dbReference type="SAM" id="MobiDB-lite"/>
    </source>
</evidence>
<feature type="compositionally biased region" description="Low complexity" evidence="1">
    <location>
        <begin position="889"/>
        <end position="898"/>
    </location>
</feature>